<dbReference type="OrthoDB" id="9768470at2"/>
<reference evidence="8 9" key="1">
    <citation type="submission" date="2018-10" db="EMBL/GenBank/DDBJ databases">
        <title>Ulvibacterium marinum gen. nov., sp. nov., a novel marine bacterium of the family Flavobacteriaceae, isolated from a culture of the green alga Ulva prolifera.</title>
        <authorList>
            <person name="Zhang Z."/>
        </authorList>
    </citation>
    <scope>NUCLEOTIDE SEQUENCE [LARGE SCALE GENOMIC DNA]</scope>
    <source>
        <strain evidence="8 9">CCMM003</strain>
    </source>
</reference>
<dbReference type="Gene3D" id="2.60.40.1120">
    <property type="entry name" value="Carboxypeptidase-like, regulatory domain"/>
    <property type="match status" value="1"/>
</dbReference>
<dbReference type="Proteomes" id="UP000276603">
    <property type="component" value="Unassembled WGS sequence"/>
</dbReference>
<evidence type="ECO:0000256" key="3">
    <source>
        <dbReference type="ARBA" id="ARBA00023237"/>
    </source>
</evidence>
<dbReference type="InterPro" id="IPR012910">
    <property type="entry name" value="Plug_dom"/>
</dbReference>
<comment type="caution">
    <text evidence="8">The sequence shown here is derived from an EMBL/GenBank/DDBJ whole genome shotgun (WGS) entry which is preliminary data.</text>
</comment>
<feature type="domain" description="TonB-dependent receptor-like beta-barrel" evidence="6">
    <location>
        <begin position="501"/>
        <end position="907"/>
    </location>
</feature>
<dbReference type="RefSeq" id="WP_120710413.1">
    <property type="nucleotide sequence ID" value="NZ_RBCJ01000001.1"/>
</dbReference>
<dbReference type="Gene3D" id="2.170.130.10">
    <property type="entry name" value="TonB-dependent receptor, plug domain"/>
    <property type="match status" value="1"/>
</dbReference>
<evidence type="ECO:0000256" key="5">
    <source>
        <dbReference type="SAM" id="SignalP"/>
    </source>
</evidence>
<keyword evidence="3" id="KW-0998">Cell outer membrane</keyword>
<comment type="similarity">
    <text evidence="4">Belongs to the TonB-dependent receptor family.</text>
</comment>
<dbReference type="InterPro" id="IPR000531">
    <property type="entry name" value="Beta-barrel_TonB"/>
</dbReference>
<dbReference type="Gene3D" id="2.40.170.20">
    <property type="entry name" value="TonB-dependent receptor, beta-barrel domain"/>
    <property type="match status" value="1"/>
</dbReference>
<accession>A0A3B0CHN7</accession>
<dbReference type="PANTHER" id="PTHR40980">
    <property type="entry name" value="PLUG DOMAIN-CONTAINING PROTEIN"/>
    <property type="match status" value="1"/>
</dbReference>
<evidence type="ECO:0000256" key="1">
    <source>
        <dbReference type="ARBA" id="ARBA00004442"/>
    </source>
</evidence>
<keyword evidence="9" id="KW-1185">Reference proteome</keyword>
<dbReference type="EMBL" id="RBCJ01000001">
    <property type="protein sequence ID" value="RKN83206.1"/>
    <property type="molecule type" value="Genomic_DNA"/>
</dbReference>
<dbReference type="InterPro" id="IPR037066">
    <property type="entry name" value="Plug_dom_sf"/>
</dbReference>
<keyword evidence="8" id="KW-0675">Receptor</keyword>
<dbReference type="AlphaFoldDB" id="A0A3B0CHN7"/>
<dbReference type="Pfam" id="PF07715">
    <property type="entry name" value="Plug"/>
    <property type="match status" value="1"/>
</dbReference>
<sequence>MRYFIVCLCLFGTMLMRAQDTGSIVGKLTDKELNNEPLAFANVLLKGTTKGTTSDFDGLYEISGLDPGTYTVVFSYLGYETVEIPNIVVEAGKVTNISVPMSASEGMTLDEVVVVTVARKDSETALLLDQKRAIEIKESIGAIELGNLGISDVKSAATRISGVTESEASGDVFVRGLGDRYLVTTFNGLPIPSDDIEKKNIDLGLFPTRVIQNVSISKTYSASVSADQASGNINIASRELTGTEELEVGVSTGANTNAIGDGSSDNFKVSANYEDTSLGFYDTDINIFDQLTKQSWDVGTVDTPINHRVNLSAGKSFFNNKFKVFMTASNSKSHRYLTPGVFKIWDQVTVTDSITDFEQWETEYVNNGLLDLTFQNEKNIVKSVTLFINTLNDIVSEGGRNGSGNIQEETIGNFSDFVRDQNIKQTTLFVQQLIGNHKFGEKNILDWAVSYNKLDADEPNRIRNVVNFTAETGNVILFENSGFESRKLSQFIDDEEYNGLIKNRFKAIEEDTKHFYIDIGANYRRKTRDFESTFYGVANVGENRPNSNSIDDLNQIFTIANFQNNLLEILSFQSNADGEVKDEYSGEYESKAAFAQFSLNFDKWNINAGLRFQQDDIVVDYDVNNAPGGDVGNVTRDYSNFYPSLNLKYSINDEHAIRFAASRSITLPEFKEIAPFRYISPTGQQVFGTVGEDAVEASFSNNFDLKWEFFPSRGELISGALFYKSIDDPINKVRARGADGALFTFRNTGDKATVYGIEVESKVDLIKPKTNDEDGSPVGPKLSLVLNASRMWHEQDLSEERAESNPDIIAETFRYGPNKEAGLQGASDWVANSSLNFETSGDNTFVANLSASYASDKIFALGFARSQQNWDTRYNDAIVEKGFVVLNSRISKEFGEHFEVSLSGQNLLNPFIKQTIDVLTSESRAELEAFSDDRETRLGPNAPERVTFTDEVRSYKIGRIFRLGLTYRF</sequence>
<proteinExistence type="inferred from homology"/>
<evidence type="ECO:0000313" key="9">
    <source>
        <dbReference type="Proteomes" id="UP000276603"/>
    </source>
</evidence>
<evidence type="ECO:0000313" key="8">
    <source>
        <dbReference type="EMBL" id="RKN83206.1"/>
    </source>
</evidence>
<evidence type="ECO:0000259" key="7">
    <source>
        <dbReference type="Pfam" id="PF07715"/>
    </source>
</evidence>
<feature type="chain" id="PRO_5017367976" evidence="5">
    <location>
        <begin position="19"/>
        <end position="969"/>
    </location>
</feature>
<dbReference type="PANTHER" id="PTHR40980:SF4">
    <property type="entry name" value="TONB-DEPENDENT RECEPTOR-LIKE BETA-BARREL DOMAIN-CONTAINING PROTEIN"/>
    <property type="match status" value="1"/>
</dbReference>
<keyword evidence="4" id="KW-0798">TonB box</keyword>
<dbReference type="Pfam" id="PF13715">
    <property type="entry name" value="CarbopepD_reg_2"/>
    <property type="match status" value="1"/>
</dbReference>
<keyword evidence="5" id="KW-0732">Signal</keyword>
<comment type="subcellular location">
    <subcellularLocation>
        <location evidence="1 4">Cell outer membrane</location>
    </subcellularLocation>
</comment>
<organism evidence="8 9">
    <name type="scientific">Ulvibacterium marinum</name>
    <dbReference type="NCBI Taxonomy" id="2419782"/>
    <lineage>
        <taxon>Bacteria</taxon>
        <taxon>Pseudomonadati</taxon>
        <taxon>Bacteroidota</taxon>
        <taxon>Flavobacteriia</taxon>
        <taxon>Flavobacteriales</taxon>
        <taxon>Flavobacteriaceae</taxon>
        <taxon>Ulvibacterium</taxon>
    </lineage>
</organism>
<dbReference type="SUPFAM" id="SSF56935">
    <property type="entry name" value="Porins"/>
    <property type="match status" value="1"/>
</dbReference>
<evidence type="ECO:0000256" key="4">
    <source>
        <dbReference type="RuleBase" id="RU003357"/>
    </source>
</evidence>
<protein>
    <submittedName>
        <fullName evidence="8">TonB-dependent receptor</fullName>
    </submittedName>
</protein>
<feature type="domain" description="TonB-dependent receptor plug" evidence="7">
    <location>
        <begin position="138"/>
        <end position="231"/>
    </location>
</feature>
<dbReference type="InterPro" id="IPR008969">
    <property type="entry name" value="CarboxyPept-like_regulatory"/>
</dbReference>
<dbReference type="Pfam" id="PF00593">
    <property type="entry name" value="TonB_dep_Rec_b-barrel"/>
    <property type="match status" value="1"/>
</dbReference>
<name>A0A3B0CHN7_9FLAO</name>
<gene>
    <name evidence="8" type="ORF">D7Z94_05065</name>
</gene>
<dbReference type="SUPFAM" id="SSF49464">
    <property type="entry name" value="Carboxypeptidase regulatory domain-like"/>
    <property type="match status" value="1"/>
</dbReference>
<keyword evidence="2 4" id="KW-0472">Membrane</keyword>
<feature type="signal peptide" evidence="5">
    <location>
        <begin position="1"/>
        <end position="18"/>
    </location>
</feature>
<evidence type="ECO:0000259" key="6">
    <source>
        <dbReference type="Pfam" id="PF00593"/>
    </source>
</evidence>
<dbReference type="InterPro" id="IPR036942">
    <property type="entry name" value="Beta-barrel_TonB_sf"/>
</dbReference>
<evidence type="ECO:0000256" key="2">
    <source>
        <dbReference type="ARBA" id="ARBA00023136"/>
    </source>
</evidence>
<dbReference type="GO" id="GO:0009279">
    <property type="term" value="C:cell outer membrane"/>
    <property type="evidence" value="ECO:0007669"/>
    <property type="project" value="UniProtKB-SubCell"/>
</dbReference>